<feature type="compositionally biased region" description="Polar residues" evidence="1">
    <location>
        <begin position="212"/>
        <end position="224"/>
    </location>
</feature>
<proteinExistence type="predicted"/>
<protein>
    <recommendedName>
        <fullName evidence="2">Sld7 C-terminal domain-containing protein</fullName>
    </recommendedName>
</protein>
<name>A0A550CGP2_9AGAR</name>
<dbReference type="OrthoDB" id="5599874at2759"/>
<dbReference type="AlphaFoldDB" id="A0A550CGP2"/>
<comment type="caution">
    <text evidence="3">The sequence shown here is derived from an EMBL/GenBank/DDBJ whole genome shotgun (WGS) entry which is preliminary data.</text>
</comment>
<keyword evidence="4" id="KW-1185">Reference proteome</keyword>
<sequence>MLAVPAIAITNPTPPRPANILEAHKPAYRLLYRGALSLPDSHLLLDGLTFSACLDTPAAGHDLLENPLALALESMRGRPSLRFMGTIPLKDIYIDHSGDILLDIHKDAALSRLYFENTFCQTQWPSSSTSVPQSTIGVKIALGDSNGPETTYVIVYARQPPGQTTAQLVVGRVVAAPPPTKSLRLPRPDDPTPRKPPPVLTAKGTDLKRVASLSTFQTNGTSQGPAKRPRLGLDRESSFKIPAVPRASSQINGKGRSITEPQLQDPVNDPDDVFGQPQQALPPTDDGQLEKENKVIVKKIAIQVLTSGIGYGDPDSSPTPPIPKTHPGFKDLYQWVYRGAAYALRAEMNDTPLQQAKVERLVKIHVGMYAPGLGRG</sequence>
<dbReference type="Proteomes" id="UP000320762">
    <property type="component" value="Unassembled WGS sequence"/>
</dbReference>
<feature type="region of interest" description="Disordered" evidence="1">
    <location>
        <begin position="177"/>
        <end position="266"/>
    </location>
</feature>
<dbReference type="InterPro" id="IPR041260">
    <property type="entry name" value="Sld7_C"/>
</dbReference>
<evidence type="ECO:0000313" key="4">
    <source>
        <dbReference type="Proteomes" id="UP000320762"/>
    </source>
</evidence>
<gene>
    <name evidence="3" type="ORF">BD626DRAFT_493394</name>
</gene>
<reference evidence="3 4" key="1">
    <citation type="journal article" date="2019" name="New Phytol.">
        <title>Comparative genomics reveals unique wood-decay strategies and fruiting body development in the Schizophyllaceae.</title>
        <authorList>
            <person name="Almasi E."/>
            <person name="Sahu N."/>
            <person name="Krizsan K."/>
            <person name="Balint B."/>
            <person name="Kovacs G.M."/>
            <person name="Kiss B."/>
            <person name="Cseklye J."/>
            <person name="Drula E."/>
            <person name="Henrissat B."/>
            <person name="Nagy I."/>
            <person name="Chovatia M."/>
            <person name="Adam C."/>
            <person name="LaButti K."/>
            <person name="Lipzen A."/>
            <person name="Riley R."/>
            <person name="Grigoriev I.V."/>
            <person name="Nagy L.G."/>
        </authorList>
    </citation>
    <scope>NUCLEOTIDE SEQUENCE [LARGE SCALE GENOMIC DNA]</scope>
    <source>
        <strain evidence="3 4">NL-1724</strain>
    </source>
</reference>
<organism evidence="3 4">
    <name type="scientific">Schizophyllum amplum</name>
    <dbReference type="NCBI Taxonomy" id="97359"/>
    <lineage>
        <taxon>Eukaryota</taxon>
        <taxon>Fungi</taxon>
        <taxon>Dikarya</taxon>
        <taxon>Basidiomycota</taxon>
        <taxon>Agaricomycotina</taxon>
        <taxon>Agaricomycetes</taxon>
        <taxon>Agaricomycetidae</taxon>
        <taxon>Agaricales</taxon>
        <taxon>Schizophyllaceae</taxon>
        <taxon>Schizophyllum</taxon>
    </lineage>
</organism>
<dbReference type="EMBL" id="VDMD01000008">
    <property type="protein sequence ID" value="TRM63978.1"/>
    <property type="molecule type" value="Genomic_DNA"/>
</dbReference>
<evidence type="ECO:0000256" key="1">
    <source>
        <dbReference type="SAM" id="MobiDB-lite"/>
    </source>
</evidence>
<evidence type="ECO:0000259" key="2">
    <source>
        <dbReference type="Pfam" id="PF18596"/>
    </source>
</evidence>
<dbReference type="Pfam" id="PF18596">
    <property type="entry name" value="Sld7_C"/>
    <property type="match status" value="1"/>
</dbReference>
<accession>A0A550CGP2</accession>
<evidence type="ECO:0000313" key="3">
    <source>
        <dbReference type="EMBL" id="TRM63978.1"/>
    </source>
</evidence>
<feature type="domain" description="Sld7 C-terminal" evidence="2">
    <location>
        <begin position="322"/>
        <end position="365"/>
    </location>
</feature>